<feature type="signal peptide" evidence="1">
    <location>
        <begin position="1"/>
        <end position="27"/>
    </location>
</feature>
<proteinExistence type="predicted"/>
<reference evidence="3" key="1">
    <citation type="journal article" date="2019" name="Int. J. Syst. Evol. Microbiol.">
        <title>The Global Catalogue of Microorganisms (GCM) 10K type strain sequencing project: providing services to taxonomists for standard genome sequencing and annotation.</title>
        <authorList>
            <consortium name="The Broad Institute Genomics Platform"/>
            <consortium name="The Broad Institute Genome Sequencing Center for Infectious Disease"/>
            <person name="Wu L."/>
            <person name="Ma J."/>
        </authorList>
    </citation>
    <scope>NUCLEOTIDE SEQUENCE [LARGE SCALE GENOMIC DNA]</scope>
    <source>
        <strain evidence="3">KCTC 22228</strain>
    </source>
</reference>
<accession>A0ABQ2YNY7</accession>
<keyword evidence="1" id="KW-0732">Signal</keyword>
<protein>
    <submittedName>
        <fullName evidence="2">Uncharacterized protein</fullName>
    </submittedName>
</protein>
<evidence type="ECO:0000313" key="2">
    <source>
        <dbReference type="EMBL" id="GGX89039.1"/>
    </source>
</evidence>
<name>A0ABQ2YNY7_9GAMM</name>
<evidence type="ECO:0000256" key="1">
    <source>
        <dbReference type="SAM" id="SignalP"/>
    </source>
</evidence>
<gene>
    <name evidence="2" type="ORF">GCM10007160_15470</name>
</gene>
<dbReference type="Proteomes" id="UP000653056">
    <property type="component" value="Unassembled WGS sequence"/>
</dbReference>
<organism evidence="2 3">
    <name type="scientific">Litchfieldella qijiaojingensis</name>
    <dbReference type="NCBI Taxonomy" id="980347"/>
    <lineage>
        <taxon>Bacteria</taxon>
        <taxon>Pseudomonadati</taxon>
        <taxon>Pseudomonadota</taxon>
        <taxon>Gammaproteobacteria</taxon>
        <taxon>Oceanospirillales</taxon>
        <taxon>Halomonadaceae</taxon>
        <taxon>Litchfieldella</taxon>
    </lineage>
</organism>
<sequence length="145" mass="15658">MLMNIKMSLVGIPAFVVLAITSFSAAAGTDMEEALNNGAQQLTADEIAERVAGKTVTYILPDEREVLVHYGAENAASGRMVGGDWSDTGYYGITNGDRICISWSKSDEGRLRCFSVLVVNDVVKKFHPDGSFAMEAVKFEDGNTL</sequence>
<keyword evidence="3" id="KW-1185">Reference proteome</keyword>
<comment type="caution">
    <text evidence="2">The sequence shown here is derived from an EMBL/GenBank/DDBJ whole genome shotgun (WGS) entry which is preliminary data.</text>
</comment>
<dbReference type="EMBL" id="BMXS01000006">
    <property type="protein sequence ID" value="GGX89039.1"/>
    <property type="molecule type" value="Genomic_DNA"/>
</dbReference>
<feature type="chain" id="PRO_5045868758" evidence="1">
    <location>
        <begin position="28"/>
        <end position="145"/>
    </location>
</feature>
<evidence type="ECO:0000313" key="3">
    <source>
        <dbReference type="Proteomes" id="UP000653056"/>
    </source>
</evidence>